<dbReference type="InterPro" id="IPR003034">
    <property type="entry name" value="SAP_dom"/>
</dbReference>
<feature type="compositionally biased region" description="Polar residues" evidence="5">
    <location>
        <begin position="224"/>
        <end position="233"/>
    </location>
</feature>
<evidence type="ECO:0000256" key="3">
    <source>
        <dbReference type="ARBA" id="ARBA00023163"/>
    </source>
</evidence>
<proteinExistence type="predicted"/>
<feature type="compositionally biased region" description="Polar residues" evidence="5">
    <location>
        <begin position="1"/>
        <end position="10"/>
    </location>
</feature>
<feature type="region of interest" description="Disordered" evidence="5">
    <location>
        <begin position="1"/>
        <end position="50"/>
    </location>
</feature>
<evidence type="ECO:0000259" key="6">
    <source>
        <dbReference type="SMART" id="SM00513"/>
    </source>
</evidence>
<dbReference type="SMART" id="SM00513">
    <property type="entry name" value="SAP"/>
    <property type="match status" value="1"/>
</dbReference>
<dbReference type="PANTHER" id="PTHR16073:SF9">
    <property type="entry name" value="DEVELOPMENTAL PLURIPOTENCY-ASSOCIATED PROTEIN 2_4 C-TERMINAL DOMAIN-CONTAINING PROTEIN"/>
    <property type="match status" value="1"/>
</dbReference>
<evidence type="ECO:0000313" key="7">
    <source>
        <dbReference type="EMBL" id="KAJ1125128.1"/>
    </source>
</evidence>
<dbReference type="GO" id="GO:0048731">
    <property type="term" value="P:system development"/>
    <property type="evidence" value="ECO:0007669"/>
    <property type="project" value="TreeGrafter"/>
</dbReference>
<dbReference type="Proteomes" id="UP001066276">
    <property type="component" value="Chromosome 7"/>
</dbReference>
<dbReference type="AlphaFoldDB" id="A0AAV7PH92"/>
<feature type="compositionally biased region" description="Basic and acidic residues" evidence="5">
    <location>
        <begin position="13"/>
        <end position="27"/>
    </location>
</feature>
<keyword evidence="4" id="KW-0539">Nucleus</keyword>
<feature type="domain" description="SAP" evidence="6">
    <location>
        <begin position="60"/>
        <end position="94"/>
    </location>
</feature>
<dbReference type="SUPFAM" id="SSF68906">
    <property type="entry name" value="SAP domain"/>
    <property type="match status" value="1"/>
</dbReference>
<gene>
    <name evidence="7" type="ORF">NDU88_003565</name>
</gene>
<dbReference type="InterPro" id="IPR039590">
    <property type="entry name" value="Dppa2/4"/>
</dbReference>
<evidence type="ECO:0000256" key="4">
    <source>
        <dbReference type="ARBA" id="ARBA00023242"/>
    </source>
</evidence>
<dbReference type="EMBL" id="JANPWB010000011">
    <property type="protein sequence ID" value="KAJ1125128.1"/>
    <property type="molecule type" value="Genomic_DNA"/>
</dbReference>
<accession>A0AAV7PH92</accession>
<keyword evidence="2" id="KW-0805">Transcription regulation</keyword>
<dbReference type="InterPro" id="IPR025891">
    <property type="entry name" value="Dppa2/4_C_dom"/>
</dbReference>
<evidence type="ECO:0000256" key="5">
    <source>
        <dbReference type="SAM" id="MobiDB-lite"/>
    </source>
</evidence>
<comment type="caution">
    <text evidence="7">The sequence shown here is derived from an EMBL/GenBank/DDBJ whole genome shotgun (WGS) entry which is preliminary data.</text>
</comment>
<dbReference type="InterPro" id="IPR036361">
    <property type="entry name" value="SAP_dom_sf"/>
</dbReference>
<keyword evidence="3" id="KW-0804">Transcription</keyword>
<keyword evidence="8" id="KW-1185">Reference proteome</keyword>
<dbReference type="GO" id="GO:0005634">
    <property type="term" value="C:nucleus"/>
    <property type="evidence" value="ECO:0007669"/>
    <property type="project" value="UniProtKB-SubCell"/>
</dbReference>
<sequence>MGQRTGNQTHPPTPEHEQCRRAERSEESASPVTHTLSMAPRGRKTSTSQVSDLEISASTLHTLNRATLQQLCKKLKLKANGKNTELLERLQAHYQSNRHSSAPTAENSQSPAEKRTLLQKTLLQTKSRTETCGHGWCLIHGMELRLPPTSWVPLVLRGGRACVPHGEQASPLLLVPASTVVPPHLDDNYICQECALRNREKEAWNDQRGNLQVPAVKMSPDFSLPQNTSFNSTKRTRHKSGKYHPQENPDYARRVDEMLSKMAVGELDYSNVLCPSKPTVVHSPIAKTIAAQ</sequence>
<comment type="subcellular location">
    <subcellularLocation>
        <location evidence="1">Nucleus</location>
    </subcellularLocation>
</comment>
<dbReference type="PANTHER" id="PTHR16073">
    <property type="entry name" value="DCR DOMAIN-CONTAINING PROTEIN"/>
    <property type="match status" value="1"/>
</dbReference>
<name>A0AAV7PH92_PLEWA</name>
<evidence type="ECO:0000313" key="8">
    <source>
        <dbReference type="Proteomes" id="UP001066276"/>
    </source>
</evidence>
<dbReference type="GO" id="GO:0003682">
    <property type="term" value="F:chromatin binding"/>
    <property type="evidence" value="ECO:0007669"/>
    <property type="project" value="InterPro"/>
</dbReference>
<evidence type="ECO:0000256" key="2">
    <source>
        <dbReference type="ARBA" id="ARBA00023015"/>
    </source>
</evidence>
<protein>
    <recommendedName>
        <fullName evidence="6">SAP domain-containing protein</fullName>
    </recommendedName>
</protein>
<dbReference type="Pfam" id="PF14047">
    <property type="entry name" value="DCR"/>
    <property type="match status" value="1"/>
</dbReference>
<dbReference type="Gene3D" id="1.10.720.30">
    <property type="entry name" value="SAP domain"/>
    <property type="match status" value="1"/>
</dbReference>
<feature type="region of interest" description="Disordered" evidence="5">
    <location>
        <begin position="222"/>
        <end position="249"/>
    </location>
</feature>
<reference evidence="7" key="1">
    <citation type="journal article" date="2022" name="bioRxiv">
        <title>Sequencing and chromosome-scale assembly of the giantPleurodeles waltlgenome.</title>
        <authorList>
            <person name="Brown T."/>
            <person name="Elewa A."/>
            <person name="Iarovenko S."/>
            <person name="Subramanian E."/>
            <person name="Araus A.J."/>
            <person name="Petzold A."/>
            <person name="Susuki M."/>
            <person name="Suzuki K.-i.T."/>
            <person name="Hayashi T."/>
            <person name="Toyoda A."/>
            <person name="Oliveira C."/>
            <person name="Osipova E."/>
            <person name="Leigh N.D."/>
            <person name="Simon A."/>
            <person name="Yun M.H."/>
        </authorList>
    </citation>
    <scope>NUCLEOTIDE SEQUENCE</scope>
    <source>
        <strain evidence="7">20211129_DDA</strain>
        <tissue evidence="7">Liver</tissue>
    </source>
</reference>
<evidence type="ECO:0000256" key="1">
    <source>
        <dbReference type="ARBA" id="ARBA00004123"/>
    </source>
</evidence>
<organism evidence="7 8">
    <name type="scientific">Pleurodeles waltl</name>
    <name type="common">Iberian ribbed newt</name>
    <dbReference type="NCBI Taxonomy" id="8319"/>
    <lineage>
        <taxon>Eukaryota</taxon>
        <taxon>Metazoa</taxon>
        <taxon>Chordata</taxon>
        <taxon>Craniata</taxon>
        <taxon>Vertebrata</taxon>
        <taxon>Euteleostomi</taxon>
        <taxon>Amphibia</taxon>
        <taxon>Batrachia</taxon>
        <taxon>Caudata</taxon>
        <taxon>Salamandroidea</taxon>
        <taxon>Salamandridae</taxon>
        <taxon>Pleurodelinae</taxon>
        <taxon>Pleurodeles</taxon>
    </lineage>
</organism>
<dbReference type="Pfam" id="PF02037">
    <property type="entry name" value="SAP"/>
    <property type="match status" value="1"/>
</dbReference>